<proteinExistence type="predicted"/>
<gene>
    <name evidence="1" type="ORF">GCM10007380_35350</name>
</gene>
<protein>
    <submittedName>
        <fullName evidence="1">Uncharacterized protein</fullName>
    </submittedName>
</protein>
<organism evidence="1 2">
    <name type="scientific">Gottfriedia solisilvae</name>
    <dbReference type="NCBI Taxonomy" id="1516104"/>
    <lineage>
        <taxon>Bacteria</taxon>
        <taxon>Bacillati</taxon>
        <taxon>Bacillota</taxon>
        <taxon>Bacilli</taxon>
        <taxon>Bacillales</taxon>
        <taxon>Bacillaceae</taxon>
        <taxon>Gottfriedia</taxon>
    </lineage>
</organism>
<keyword evidence="2" id="KW-1185">Reference proteome</keyword>
<evidence type="ECO:0000313" key="2">
    <source>
        <dbReference type="Proteomes" id="UP000626244"/>
    </source>
</evidence>
<reference evidence="2" key="1">
    <citation type="journal article" date="2019" name="Int. J. Syst. Evol. Microbiol.">
        <title>The Global Catalogue of Microorganisms (GCM) 10K type strain sequencing project: providing services to taxonomists for standard genome sequencing and annotation.</title>
        <authorList>
            <consortium name="The Broad Institute Genomics Platform"/>
            <consortium name="The Broad Institute Genome Sequencing Center for Infectious Disease"/>
            <person name="Wu L."/>
            <person name="Ma J."/>
        </authorList>
    </citation>
    <scope>NUCLEOTIDE SEQUENCE [LARGE SCALE GENOMIC DNA]</scope>
    <source>
        <strain evidence="2">CGMCC 1.14993</strain>
    </source>
</reference>
<sequence>MHLEKMSYVLLDFNIVTVVNELFNPRFPIFYEYTQFYSDEEAFLWLLFVIQNKRYYYWLD</sequence>
<comment type="caution">
    <text evidence="1">The sequence shown here is derived from an EMBL/GenBank/DDBJ whole genome shotgun (WGS) entry which is preliminary data.</text>
</comment>
<dbReference type="AlphaFoldDB" id="A0A8J3AUS0"/>
<dbReference type="EMBL" id="BMHB01000002">
    <property type="protein sequence ID" value="GGI16916.1"/>
    <property type="molecule type" value="Genomic_DNA"/>
</dbReference>
<evidence type="ECO:0000313" key="1">
    <source>
        <dbReference type="EMBL" id="GGI16916.1"/>
    </source>
</evidence>
<accession>A0A8J3AUS0</accession>
<name>A0A8J3AUS0_9BACI</name>
<dbReference type="Proteomes" id="UP000626244">
    <property type="component" value="Unassembled WGS sequence"/>
</dbReference>